<keyword evidence="3" id="KW-1185">Reference proteome</keyword>
<accession>X6MX84</accession>
<comment type="caution">
    <text evidence="2">The sequence shown here is derived from an EMBL/GenBank/DDBJ whole genome shotgun (WGS) entry which is preliminary data.</text>
</comment>
<feature type="region of interest" description="Disordered" evidence="1">
    <location>
        <begin position="47"/>
        <end position="67"/>
    </location>
</feature>
<evidence type="ECO:0000256" key="1">
    <source>
        <dbReference type="SAM" id="MobiDB-lite"/>
    </source>
</evidence>
<reference evidence="2 3" key="1">
    <citation type="journal article" date="2013" name="Curr. Biol.">
        <title>The Genome of the Foraminiferan Reticulomyxa filosa.</title>
        <authorList>
            <person name="Glockner G."/>
            <person name="Hulsmann N."/>
            <person name="Schleicher M."/>
            <person name="Noegel A.A."/>
            <person name="Eichinger L."/>
            <person name="Gallinger C."/>
            <person name="Pawlowski J."/>
            <person name="Sierra R."/>
            <person name="Euteneuer U."/>
            <person name="Pillet L."/>
            <person name="Moustafa A."/>
            <person name="Platzer M."/>
            <person name="Groth M."/>
            <person name="Szafranski K."/>
            <person name="Schliwa M."/>
        </authorList>
    </citation>
    <scope>NUCLEOTIDE SEQUENCE [LARGE SCALE GENOMIC DNA]</scope>
</reference>
<dbReference type="Proteomes" id="UP000023152">
    <property type="component" value="Unassembled WGS sequence"/>
</dbReference>
<name>X6MX84_RETFI</name>
<gene>
    <name evidence="2" type="ORF">RFI_18856</name>
</gene>
<feature type="non-terminal residue" evidence="2">
    <location>
        <position position="1"/>
    </location>
</feature>
<sequence length="125" mass="13512">TQAPVINSSLKTADVTTFNTEFGTFNRKSFSVSLTAESKSIDSSVISHYEPHPPVGATAARRNSNVTRRDSNISANINVTNVNVSVNASNSNDNDKVLIGLALANKVDYKADNIELFAKNKQINK</sequence>
<protein>
    <submittedName>
        <fullName evidence="2">Uncharacterized protein</fullName>
    </submittedName>
</protein>
<evidence type="ECO:0000313" key="3">
    <source>
        <dbReference type="Proteomes" id="UP000023152"/>
    </source>
</evidence>
<dbReference type="EMBL" id="ASPP01014958">
    <property type="protein sequence ID" value="ETO18409.1"/>
    <property type="molecule type" value="Genomic_DNA"/>
</dbReference>
<organism evidence="2 3">
    <name type="scientific">Reticulomyxa filosa</name>
    <dbReference type="NCBI Taxonomy" id="46433"/>
    <lineage>
        <taxon>Eukaryota</taxon>
        <taxon>Sar</taxon>
        <taxon>Rhizaria</taxon>
        <taxon>Retaria</taxon>
        <taxon>Foraminifera</taxon>
        <taxon>Monothalamids</taxon>
        <taxon>Reticulomyxidae</taxon>
        <taxon>Reticulomyxa</taxon>
    </lineage>
</organism>
<dbReference type="AlphaFoldDB" id="X6MX84"/>
<evidence type="ECO:0000313" key="2">
    <source>
        <dbReference type="EMBL" id="ETO18409.1"/>
    </source>
</evidence>
<proteinExistence type="predicted"/>